<dbReference type="GO" id="GO:0006352">
    <property type="term" value="P:DNA-templated transcription initiation"/>
    <property type="evidence" value="ECO:0007669"/>
    <property type="project" value="InterPro"/>
</dbReference>
<dbReference type="SUPFAM" id="SSF88659">
    <property type="entry name" value="Sigma3 and sigma4 domains of RNA polymerase sigma factors"/>
    <property type="match status" value="1"/>
</dbReference>
<dbReference type="Gene3D" id="1.10.10.10">
    <property type="entry name" value="Winged helix-like DNA-binding domain superfamily/Winged helix DNA-binding domain"/>
    <property type="match status" value="1"/>
</dbReference>
<dbReference type="InterPro" id="IPR014284">
    <property type="entry name" value="RNA_pol_sigma-70_dom"/>
</dbReference>
<dbReference type="GO" id="GO:0016987">
    <property type="term" value="F:sigma factor activity"/>
    <property type="evidence" value="ECO:0007669"/>
    <property type="project" value="UniProtKB-KW"/>
</dbReference>
<dbReference type="RefSeq" id="WP_107724736.1">
    <property type="nucleotide sequence ID" value="NZ_PZZP01000001.1"/>
</dbReference>
<evidence type="ECO:0000256" key="1">
    <source>
        <dbReference type="ARBA" id="ARBA00010641"/>
    </source>
</evidence>
<dbReference type="InterPro" id="IPR036388">
    <property type="entry name" value="WH-like_DNA-bd_sf"/>
</dbReference>
<dbReference type="SUPFAM" id="SSF88946">
    <property type="entry name" value="Sigma2 domain of RNA polymerase sigma factors"/>
    <property type="match status" value="1"/>
</dbReference>
<dbReference type="InterPro" id="IPR013324">
    <property type="entry name" value="RNA_pol_sigma_r3/r4-like"/>
</dbReference>
<dbReference type="AlphaFoldDB" id="A0A2T4Z7J3"/>
<dbReference type="Gene3D" id="1.10.1740.10">
    <property type="match status" value="1"/>
</dbReference>
<dbReference type="InterPro" id="IPR013325">
    <property type="entry name" value="RNA_pol_sigma_r2"/>
</dbReference>
<protein>
    <recommendedName>
        <fullName evidence="6">RNA polymerase sigma factor</fullName>
    </recommendedName>
</protein>
<keyword evidence="2 6" id="KW-0805">Transcription regulation</keyword>
<organism evidence="9 10">
    <name type="scientific">Desmospora activa DSM 45169</name>
    <dbReference type="NCBI Taxonomy" id="1121389"/>
    <lineage>
        <taxon>Bacteria</taxon>
        <taxon>Bacillati</taxon>
        <taxon>Bacillota</taxon>
        <taxon>Bacilli</taxon>
        <taxon>Bacillales</taxon>
        <taxon>Thermoactinomycetaceae</taxon>
        <taxon>Desmospora</taxon>
    </lineage>
</organism>
<gene>
    <name evidence="9" type="ORF">C8J48_0433</name>
</gene>
<proteinExistence type="inferred from homology"/>
<reference evidence="9 10" key="1">
    <citation type="submission" date="2018-04" db="EMBL/GenBank/DDBJ databases">
        <title>Genomic Encyclopedia of Archaeal and Bacterial Type Strains, Phase II (KMG-II): from individual species to whole genera.</title>
        <authorList>
            <person name="Goeker M."/>
        </authorList>
    </citation>
    <scope>NUCLEOTIDE SEQUENCE [LARGE SCALE GENOMIC DNA]</scope>
    <source>
        <strain evidence="9 10">DSM 45169</strain>
    </source>
</reference>
<evidence type="ECO:0000259" key="7">
    <source>
        <dbReference type="Pfam" id="PF04542"/>
    </source>
</evidence>
<dbReference type="GO" id="GO:0006950">
    <property type="term" value="P:response to stress"/>
    <property type="evidence" value="ECO:0007669"/>
    <property type="project" value="UniProtKB-ARBA"/>
</dbReference>
<dbReference type="CDD" id="cd06171">
    <property type="entry name" value="Sigma70_r4"/>
    <property type="match status" value="1"/>
</dbReference>
<evidence type="ECO:0000256" key="2">
    <source>
        <dbReference type="ARBA" id="ARBA00023015"/>
    </source>
</evidence>
<accession>A0A2T4Z7J3</accession>
<dbReference type="InterPro" id="IPR039425">
    <property type="entry name" value="RNA_pol_sigma-70-like"/>
</dbReference>
<evidence type="ECO:0000256" key="4">
    <source>
        <dbReference type="ARBA" id="ARBA00023125"/>
    </source>
</evidence>
<comment type="caution">
    <text evidence="9">The sequence shown here is derived from an EMBL/GenBank/DDBJ whole genome shotgun (WGS) entry which is preliminary data.</text>
</comment>
<keyword evidence="3 6" id="KW-0731">Sigma factor</keyword>
<feature type="domain" description="RNA polymerase sigma-70 region 2" evidence="7">
    <location>
        <begin position="31"/>
        <end position="95"/>
    </location>
</feature>
<dbReference type="PANTHER" id="PTHR43133:SF51">
    <property type="entry name" value="RNA POLYMERASE SIGMA FACTOR"/>
    <property type="match status" value="1"/>
</dbReference>
<dbReference type="Proteomes" id="UP000241639">
    <property type="component" value="Unassembled WGS sequence"/>
</dbReference>
<keyword evidence="4 6" id="KW-0238">DNA-binding</keyword>
<evidence type="ECO:0000259" key="8">
    <source>
        <dbReference type="Pfam" id="PF08281"/>
    </source>
</evidence>
<evidence type="ECO:0000256" key="5">
    <source>
        <dbReference type="ARBA" id="ARBA00023163"/>
    </source>
</evidence>
<dbReference type="EMBL" id="PZZP01000001">
    <property type="protein sequence ID" value="PTM57868.1"/>
    <property type="molecule type" value="Genomic_DNA"/>
</dbReference>
<dbReference type="Pfam" id="PF08281">
    <property type="entry name" value="Sigma70_r4_2"/>
    <property type="match status" value="1"/>
</dbReference>
<name>A0A2T4Z7J3_9BACL</name>
<dbReference type="InterPro" id="IPR013249">
    <property type="entry name" value="RNA_pol_sigma70_r4_t2"/>
</dbReference>
<dbReference type="GO" id="GO:0003677">
    <property type="term" value="F:DNA binding"/>
    <property type="evidence" value="ECO:0007669"/>
    <property type="project" value="UniProtKB-KW"/>
</dbReference>
<sequence>MNHKGGGMEPFRDHDLVERAREGDSDAFAELVRRHRAKAHGWAQSITHDPHMAEDIVQDAFIRAFLRFGTLLESNRFLPWLRRIVQNEALGKVRRGGPYRKEQPFSSLKPVMHESEVNYEDIDSILDYLTRSRGQEEGSRYNPHEILVQKDILETIRQLLSCLSRRERSIFEAYFFEQLTPQEIADLLSTTTGNVYTSLHRAKQKVQRERIRIFLQRHIHIRKGKGLMGQKVLSTPKLSASWTSIAAAITTAIGYTGQDVSLSDVMGYTGHAFRLNIHKGDVDVAGPTAYKWNPVVSRGLAHLGFEVSDVGAQAQTSPEKLTEAVDLIHDSIDRGIPVVTWDLFVPEFGLIYGYDDEAQTFAAVDFKNDGKLPYDQLGMGEIKELAVFALGKWKPVDKKHAFLQALTMAVEHAYGKEPALRGFVQGVAAYDTWIEAFESGTVDPFGNSYNVAVAADARRFATHFLLERSACPKSIGDSRIVQLTARAAVCYAQVYESLQALNQLFPFPAGGNPNESTQRAQAITLLTRAKEEELKGVALMQEIVDALSASDEVVD</sequence>
<dbReference type="InterPro" id="IPR000838">
    <property type="entry name" value="RNA_pol_sigma70_ECF_CS"/>
</dbReference>
<comment type="similarity">
    <text evidence="1 6">Belongs to the sigma-70 factor family. ECF subfamily.</text>
</comment>
<dbReference type="InterPro" id="IPR007627">
    <property type="entry name" value="RNA_pol_sigma70_r2"/>
</dbReference>
<keyword evidence="5 6" id="KW-0804">Transcription</keyword>
<evidence type="ECO:0000256" key="3">
    <source>
        <dbReference type="ARBA" id="ARBA00023082"/>
    </source>
</evidence>
<dbReference type="PROSITE" id="PS01063">
    <property type="entry name" value="SIGMA70_ECF"/>
    <property type="match status" value="1"/>
</dbReference>
<dbReference type="NCBIfam" id="TIGR02937">
    <property type="entry name" value="sigma70-ECF"/>
    <property type="match status" value="1"/>
</dbReference>
<feature type="domain" description="RNA polymerase sigma factor 70 region 4 type 2" evidence="8">
    <location>
        <begin position="154"/>
        <end position="205"/>
    </location>
</feature>
<dbReference type="PANTHER" id="PTHR43133">
    <property type="entry name" value="RNA POLYMERASE ECF-TYPE SIGMA FACTO"/>
    <property type="match status" value="1"/>
</dbReference>
<evidence type="ECO:0000313" key="10">
    <source>
        <dbReference type="Proteomes" id="UP000241639"/>
    </source>
</evidence>
<dbReference type="Pfam" id="PF04542">
    <property type="entry name" value="Sigma70_r2"/>
    <property type="match status" value="1"/>
</dbReference>
<keyword evidence="10" id="KW-1185">Reference proteome</keyword>
<evidence type="ECO:0000256" key="6">
    <source>
        <dbReference type="RuleBase" id="RU000716"/>
    </source>
</evidence>
<evidence type="ECO:0000313" key="9">
    <source>
        <dbReference type="EMBL" id="PTM57868.1"/>
    </source>
</evidence>